<keyword evidence="4" id="KW-1185">Reference proteome</keyword>
<feature type="transmembrane region" description="Helical" evidence="1">
    <location>
        <begin position="12"/>
        <end position="34"/>
    </location>
</feature>
<evidence type="ECO:0000256" key="1">
    <source>
        <dbReference type="SAM" id="Phobius"/>
    </source>
</evidence>
<accession>A0A7G9RAE9</accession>
<keyword evidence="1" id="KW-0812">Transmembrane</keyword>
<sequence length="147" mass="16127">MTVPLPHTFRPLGVRIAVFVFGALLLLVTAVIWFTFPQSIRDQFTIFQRGTVIVLGLGFLSLGWGLARSRVEARDTGLTVVNGYRSRTFEWAQIVAITLRPGSPWAELDLSDGTTVAAIGIQGSDGARAVQHVREIRQLVERHSGNA</sequence>
<organism evidence="3 4">
    <name type="scientific">Nocardioides mesophilus</name>
    <dbReference type="NCBI Taxonomy" id="433659"/>
    <lineage>
        <taxon>Bacteria</taxon>
        <taxon>Bacillati</taxon>
        <taxon>Actinomycetota</taxon>
        <taxon>Actinomycetes</taxon>
        <taxon>Propionibacteriales</taxon>
        <taxon>Nocardioidaceae</taxon>
        <taxon>Nocardioides</taxon>
    </lineage>
</organism>
<evidence type="ECO:0000313" key="3">
    <source>
        <dbReference type="EMBL" id="QNN52574.1"/>
    </source>
</evidence>
<dbReference type="EMBL" id="CP060713">
    <property type="protein sequence ID" value="QNN52574.1"/>
    <property type="molecule type" value="Genomic_DNA"/>
</dbReference>
<protein>
    <submittedName>
        <fullName evidence="3">PH domain-containing protein</fullName>
    </submittedName>
</protein>
<reference evidence="3 4" key="1">
    <citation type="submission" date="2020-08" db="EMBL/GenBank/DDBJ databases">
        <title>Genome sequence of Nocardioides mesophilus KACC 16243T.</title>
        <authorList>
            <person name="Hyun D.-W."/>
            <person name="Bae J.-W."/>
        </authorList>
    </citation>
    <scope>NUCLEOTIDE SEQUENCE [LARGE SCALE GENOMIC DNA]</scope>
    <source>
        <strain evidence="3 4">KACC 16243</strain>
    </source>
</reference>
<keyword evidence="1" id="KW-1133">Transmembrane helix</keyword>
<feature type="domain" description="Low molecular weight protein antigen 6 PH" evidence="2">
    <location>
        <begin position="68"/>
        <end position="137"/>
    </location>
</feature>
<evidence type="ECO:0000313" key="4">
    <source>
        <dbReference type="Proteomes" id="UP000515947"/>
    </source>
</evidence>
<feature type="transmembrane region" description="Helical" evidence="1">
    <location>
        <begin position="46"/>
        <end position="67"/>
    </location>
</feature>
<gene>
    <name evidence="3" type="ORF">H9L09_19295</name>
</gene>
<dbReference type="Proteomes" id="UP000515947">
    <property type="component" value="Chromosome"/>
</dbReference>
<keyword evidence="1" id="KW-0472">Membrane</keyword>
<evidence type="ECO:0000259" key="2">
    <source>
        <dbReference type="Pfam" id="PF10756"/>
    </source>
</evidence>
<dbReference type="KEGG" id="nmes:H9L09_19295"/>
<dbReference type="Pfam" id="PF10756">
    <property type="entry name" value="bPH_6"/>
    <property type="match status" value="1"/>
</dbReference>
<name>A0A7G9RAE9_9ACTN</name>
<proteinExistence type="predicted"/>
<dbReference type="InterPro" id="IPR019692">
    <property type="entry name" value="CFP-6_PH"/>
</dbReference>
<dbReference type="AlphaFoldDB" id="A0A7G9RAE9"/>